<evidence type="ECO:0000256" key="1">
    <source>
        <dbReference type="ARBA" id="ARBA00004127"/>
    </source>
</evidence>
<evidence type="ECO:0000256" key="6">
    <source>
        <dbReference type="SAM" id="Phobius"/>
    </source>
</evidence>
<feature type="transmembrane region" description="Helical" evidence="6">
    <location>
        <begin position="509"/>
        <end position="528"/>
    </location>
</feature>
<name>A0A152A145_TIELA</name>
<comment type="caution">
    <text evidence="8">The sequence shown here is derived from an EMBL/GenBank/DDBJ whole genome shotgun (WGS) entry which is preliminary data.</text>
</comment>
<sequence length="698" mass="80935">MATVNLYQKLKSCFYLDLRSLSLYRVLIAFAMIVDLIKRSQFIELHYTTHGAYPPSLGDQSGRFSLHWISGNTPFLIMMFLLAALINFSMMIGYKTRICSVLSYIMLVSLQNRNHYVMDGSDDYTRVMMFWTMFLPIGKHYSVDSVLKKYYSTKKYNSNNNENSSNTTTTTTTTSVILRTEPDGADEGIEIISNFTNEPKHHQYDLNGSNNELKQSNEKKGEKKISGDSWHKDYTAVYYALELKEFRHGLSVFLLQFPNLLKSLTILTLIFEYAGPIMIFSPILNSLCRLISILGFIGLHLGFGVCLDLYQFIYVPMFVVMMFLPSVFWERLSDYLYNTSNSSASTSSRFWSRYKKKEPMEITIHLYQPTKCTRLEFALRVFKALQLEPFKRVKEVSHNYHPNNGGQMNIDKSTLAKTHYAVQIGNEILYDQYDSFRALLLQSFLFFPFGSNIIYCNRLSRYLVTSVLFKYLNQNTNEHSNSIDSINSIDKDQQVFSIGKSTKKQLKSIVNWIKVIFCSVAIIYVFYYNHHLVPKNQDDVPTSPHFTNIANLFKIDQYWGMFAPDPPPVSRWTVVSGTFENKSYQDIDLLDLDSFNNTLDFQVLPKYIHSYGQRYRNYLLNTAFFDGLKLNYGRYLCRKHNYYYPIGDGRGRLVGLKMYTVSTTTPNPLIPKDLPNTLNININQPPINHAELVWDHVC</sequence>
<dbReference type="Proteomes" id="UP000076078">
    <property type="component" value="Unassembled WGS sequence"/>
</dbReference>
<dbReference type="GO" id="GO:0012505">
    <property type="term" value="C:endomembrane system"/>
    <property type="evidence" value="ECO:0007669"/>
    <property type="project" value="UniProtKB-SubCell"/>
</dbReference>
<dbReference type="SMART" id="SM00752">
    <property type="entry name" value="HTTM"/>
    <property type="match status" value="1"/>
</dbReference>
<keyword evidence="2 6" id="KW-0812">Transmembrane</keyword>
<dbReference type="EMBL" id="LODT01000019">
    <property type="protein sequence ID" value="KYQ99982.1"/>
    <property type="molecule type" value="Genomic_DNA"/>
</dbReference>
<keyword evidence="3 6" id="KW-1133">Transmembrane helix</keyword>
<dbReference type="InterPro" id="IPR052964">
    <property type="entry name" value="Sporulation_signal_mat"/>
</dbReference>
<dbReference type="OrthoDB" id="409811at2759"/>
<evidence type="ECO:0000313" key="9">
    <source>
        <dbReference type="Proteomes" id="UP000076078"/>
    </source>
</evidence>
<evidence type="ECO:0000256" key="2">
    <source>
        <dbReference type="ARBA" id="ARBA00022692"/>
    </source>
</evidence>
<feature type="region of interest" description="Disordered" evidence="5">
    <location>
        <begin position="203"/>
        <end position="226"/>
    </location>
</feature>
<dbReference type="InParanoid" id="A0A152A145"/>
<proteinExistence type="predicted"/>
<feature type="domain" description="HTTM-like" evidence="7">
    <location>
        <begin position="13"/>
        <end position="328"/>
    </location>
</feature>
<accession>A0A152A145</accession>
<evidence type="ECO:0000259" key="7">
    <source>
        <dbReference type="SMART" id="SM00752"/>
    </source>
</evidence>
<feature type="transmembrane region" description="Helical" evidence="6">
    <location>
        <begin position="21"/>
        <end position="37"/>
    </location>
</feature>
<comment type="subcellular location">
    <subcellularLocation>
        <location evidence="1">Endomembrane system</location>
        <topology evidence="1">Multi-pass membrane protein</topology>
    </subcellularLocation>
</comment>
<dbReference type="OMA" id="IFEYVGP"/>
<feature type="transmembrane region" description="Helical" evidence="6">
    <location>
        <begin position="277"/>
        <end position="297"/>
    </location>
</feature>
<reference evidence="8 9" key="1">
    <citation type="submission" date="2015-12" db="EMBL/GenBank/DDBJ databases">
        <title>Dictyostelia acquired genes for synthesis and detection of signals that induce cell-type specialization by lateral gene transfer from prokaryotes.</title>
        <authorList>
            <person name="Gloeckner G."/>
            <person name="Schaap P."/>
        </authorList>
    </citation>
    <scope>NUCLEOTIDE SEQUENCE [LARGE SCALE GENOMIC DNA]</scope>
    <source>
        <strain evidence="8 9">TK</strain>
    </source>
</reference>
<feature type="transmembrane region" description="Helical" evidence="6">
    <location>
        <begin position="250"/>
        <end position="271"/>
    </location>
</feature>
<dbReference type="PANTHER" id="PTHR39535">
    <property type="entry name" value="SPORULATION-DELAYING PROTEIN SDPB"/>
    <property type="match status" value="1"/>
</dbReference>
<feature type="compositionally biased region" description="Basic and acidic residues" evidence="5">
    <location>
        <begin position="215"/>
        <end position="226"/>
    </location>
</feature>
<dbReference type="InterPro" id="IPR011020">
    <property type="entry name" value="HTTM-like"/>
</dbReference>
<feature type="transmembrane region" description="Helical" evidence="6">
    <location>
        <begin position="309"/>
        <end position="329"/>
    </location>
</feature>
<organism evidence="8 9">
    <name type="scientific">Tieghemostelium lacteum</name>
    <name type="common">Slime mold</name>
    <name type="synonym">Dictyostelium lacteum</name>
    <dbReference type="NCBI Taxonomy" id="361077"/>
    <lineage>
        <taxon>Eukaryota</taxon>
        <taxon>Amoebozoa</taxon>
        <taxon>Evosea</taxon>
        <taxon>Eumycetozoa</taxon>
        <taxon>Dictyostelia</taxon>
        <taxon>Dictyosteliales</taxon>
        <taxon>Raperosteliaceae</taxon>
        <taxon>Tieghemostelium</taxon>
    </lineage>
</organism>
<evidence type="ECO:0000313" key="8">
    <source>
        <dbReference type="EMBL" id="KYQ99982.1"/>
    </source>
</evidence>
<protein>
    <recommendedName>
        <fullName evidence="7">HTTM-like domain-containing protein</fullName>
    </recommendedName>
</protein>
<evidence type="ECO:0000256" key="3">
    <source>
        <dbReference type="ARBA" id="ARBA00022989"/>
    </source>
</evidence>
<dbReference type="AlphaFoldDB" id="A0A152A145"/>
<keyword evidence="9" id="KW-1185">Reference proteome</keyword>
<keyword evidence="4 6" id="KW-0472">Membrane</keyword>
<feature type="transmembrane region" description="Helical" evidence="6">
    <location>
        <begin position="436"/>
        <end position="455"/>
    </location>
</feature>
<evidence type="ECO:0000256" key="5">
    <source>
        <dbReference type="SAM" id="MobiDB-lite"/>
    </source>
</evidence>
<feature type="transmembrane region" description="Helical" evidence="6">
    <location>
        <begin position="75"/>
        <end position="94"/>
    </location>
</feature>
<gene>
    <name evidence="8" type="ORF">DLAC_03571</name>
</gene>
<dbReference type="PANTHER" id="PTHR39535:SF2">
    <property type="entry name" value="HTTM DOMAIN-CONTAINING PROTEIN"/>
    <property type="match status" value="1"/>
</dbReference>
<evidence type="ECO:0000256" key="4">
    <source>
        <dbReference type="ARBA" id="ARBA00023136"/>
    </source>
</evidence>